<keyword evidence="3" id="KW-0378">Hydrolase</keyword>
<dbReference type="PROSITE" id="PS00758">
    <property type="entry name" value="ARGE_DAPE_CPG2_1"/>
    <property type="match status" value="1"/>
</dbReference>
<dbReference type="Pfam" id="PF07687">
    <property type="entry name" value="M20_dimer"/>
    <property type="match status" value="1"/>
</dbReference>
<dbReference type="PANTHER" id="PTHR43808:SF9">
    <property type="entry name" value="BLL0789 PROTEIN"/>
    <property type="match status" value="1"/>
</dbReference>
<dbReference type="InterPro" id="IPR001261">
    <property type="entry name" value="ArgE/DapE_CS"/>
</dbReference>
<dbReference type="InterPro" id="IPR050072">
    <property type="entry name" value="Peptidase_M20A"/>
</dbReference>
<keyword evidence="7" id="KW-0645">Protease</keyword>
<protein>
    <submittedName>
        <fullName evidence="7">Glutamate carboxypeptidase</fullName>
    </submittedName>
</protein>
<dbReference type="GO" id="GO:0004180">
    <property type="term" value="F:carboxypeptidase activity"/>
    <property type="evidence" value="ECO:0007669"/>
    <property type="project" value="UniProtKB-KW"/>
</dbReference>
<feature type="domain" description="Peptidase M20 dimerisation" evidence="6">
    <location>
        <begin position="184"/>
        <end position="284"/>
    </location>
</feature>
<keyword evidence="2" id="KW-0479">Metal-binding</keyword>
<comment type="cofactor">
    <cofactor evidence="1">
        <name>Zn(2+)</name>
        <dbReference type="ChEBI" id="CHEBI:29105"/>
    </cofactor>
</comment>
<evidence type="ECO:0000259" key="6">
    <source>
        <dbReference type="Pfam" id="PF07687"/>
    </source>
</evidence>
<feature type="active site" description="Proton acceptor" evidence="5">
    <location>
        <position position="146"/>
    </location>
</feature>
<feature type="active site" evidence="5">
    <location>
        <position position="86"/>
    </location>
</feature>
<dbReference type="Pfam" id="PF01546">
    <property type="entry name" value="Peptidase_M20"/>
    <property type="match status" value="1"/>
</dbReference>
<dbReference type="CDD" id="cd03885">
    <property type="entry name" value="M20_CPDG2"/>
    <property type="match status" value="1"/>
</dbReference>
<evidence type="ECO:0000256" key="4">
    <source>
        <dbReference type="ARBA" id="ARBA00022833"/>
    </source>
</evidence>
<dbReference type="InterPro" id="IPR036264">
    <property type="entry name" value="Bact_exopeptidase_dim_dom"/>
</dbReference>
<dbReference type="EMBL" id="AP023420">
    <property type="protein sequence ID" value="BCK84393.1"/>
    <property type="molecule type" value="Genomic_DNA"/>
</dbReference>
<evidence type="ECO:0000256" key="2">
    <source>
        <dbReference type="ARBA" id="ARBA00022723"/>
    </source>
</evidence>
<dbReference type="Gene3D" id="3.30.70.360">
    <property type="match status" value="1"/>
</dbReference>
<name>A0A810QIW3_9FIRM</name>
<keyword evidence="7" id="KW-0121">Carboxypeptidase</keyword>
<dbReference type="Gene3D" id="3.40.630.10">
    <property type="entry name" value="Zn peptidases"/>
    <property type="match status" value="1"/>
</dbReference>
<dbReference type="AlphaFoldDB" id="A0A810QIW3"/>
<dbReference type="SUPFAM" id="SSF53187">
    <property type="entry name" value="Zn-dependent exopeptidases"/>
    <property type="match status" value="1"/>
</dbReference>
<evidence type="ECO:0000256" key="1">
    <source>
        <dbReference type="ARBA" id="ARBA00001947"/>
    </source>
</evidence>
<evidence type="ECO:0000256" key="3">
    <source>
        <dbReference type="ARBA" id="ARBA00022801"/>
    </source>
</evidence>
<evidence type="ECO:0000313" key="8">
    <source>
        <dbReference type="Proteomes" id="UP000679848"/>
    </source>
</evidence>
<evidence type="ECO:0000256" key="5">
    <source>
        <dbReference type="PIRSR" id="PIRSR037238-1"/>
    </source>
</evidence>
<dbReference type="SUPFAM" id="SSF55031">
    <property type="entry name" value="Bacterial exopeptidase dimerisation domain"/>
    <property type="match status" value="1"/>
</dbReference>
<dbReference type="PANTHER" id="PTHR43808">
    <property type="entry name" value="ACETYLORNITHINE DEACETYLASE"/>
    <property type="match status" value="1"/>
</dbReference>
<evidence type="ECO:0000313" key="7">
    <source>
        <dbReference type="EMBL" id="BCK84393.1"/>
    </source>
</evidence>
<dbReference type="GO" id="GO:0046872">
    <property type="term" value="F:metal ion binding"/>
    <property type="evidence" value="ECO:0007669"/>
    <property type="project" value="UniProtKB-KW"/>
</dbReference>
<gene>
    <name evidence="7" type="ORF">MM59RIKEN_17120</name>
</gene>
<dbReference type="PIRSF" id="PIRSF037238">
    <property type="entry name" value="Carboxypeptidase_G2"/>
    <property type="match status" value="1"/>
</dbReference>
<sequence>MDQLCKRIDSYYDNMVSTLETLVNIDSGADCPEGIKEVAANVGDHLKSIGFQVEYLDYPGIATHVLATRKGTAPDARNVMIIGHLDTVFPKGTAAARPFRQEHGIAYGPGVLDMKSGVTIALYALRAMSELDLIKNNVTVMFVGDEEAGHPYTDAAEQLRKAAAGKDAVFNMETGSDKGTVVLGRTGIYYPEITVEGIAAHSGKDPEKGASAVRELVYKLVDLYRFSDTDDNISFNAGIITGGVAANGIAAHAEMKGDFRYKTVDSGPKILKALEEICAKTYVPRTQTKLVCDPNRGFIPMEKTEANVALYNVVREQGAKIGVNIEGITVGAGSDSCYTSVVGAPTVCAMGARGELNHSAQEYMRLDSLTERAKILALSILAI</sequence>
<dbReference type="KEGG" id="pfaa:MM59RIKEN_17120"/>
<keyword evidence="8" id="KW-1185">Reference proteome</keyword>
<dbReference type="Proteomes" id="UP000679848">
    <property type="component" value="Chromosome"/>
</dbReference>
<dbReference type="InterPro" id="IPR002933">
    <property type="entry name" value="Peptidase_M20"/>
</dbReference>
<keyword evidence="4" id="KW-0862">Zinc</keyword>
<proteinExistence type="predicted"/>
<dbReference type="InterPro" id="IPR017150">
    <property type="entry name" value="Pept_M20_glutamate_carboxypep"/>
</dbReference>
<organism evidence="7 8">
    <name type="scientific">Pusillibacter faecalis</name>
    <dbReference type="NCBI Taxonomy" id="2714358"/>
    <lineage>
        <taxon>Bacteria</taxon>
        <taxon>Bacillati</taxon>
        <taxon>Bacillota</taxon>
        <taxon>Clostridia</taxon>
        <taxon>Eubacteriales</taxon>
        <taxon>Oscillospiraceae</taxon>
        <taxon>Pusillibacter</taxon>
    </lineage>
</organism>
<dbReference type="RefSeq" id="WP_213543121.1">
    <property type="nucleotide sequence ID" value="NZ_AP023420.1"/>
</dbReference>
<dbReference type="InterPro" id="IPR011650">
    <property type="entry name" value="Peptidase_M20_dimer"/>
</dbReference>
<reference evidence="7" key="1">
    <citation type="submission" date="2020-09" db="EMBL/GenBank/DDBJ databases">
        <title>New species isolated from human feces.</title>
        <authorList>
            <person name="Kitahara M."/>
            <person name="Shigeno Y."/>
            <person name="Shime M."/>
            <person name="Matsumoto Y."/>
            <person name="Nakamura S."/>
            <person name="Motooka D."/>
            <person name="Fukuoka S."/>
            <person name="Nishikawa H."/>
            <person name="Benno Y."/>
        </authorList>
    </citation>
    <scope>NUCLEOTIDE SEQUENCE</scope>
    <source>
        <strain evidence="7">MM59</strain>
    </source>
</reference>
<accession>A0A810QIW3</accession>